<evidence type="ECO:0000313" key="1">
    <source>
        <dbReference type="EMBL" id="KII75225.1"/>
    </source>
</evidence>
<sequence length="151" mass="17024">MPLTNLSISQTAEFRIIAFERFGCLAFSTPTRAFMNAVVKLTPAVIEKSSMINHAHPEFPVFKTVACTVEGARNVSREFEKTAKWRPQISIIPPYRTKNLESHTRKLGGRMTSSEVQVSLKSHEDRKAAKKLSSVAQHLANQGIDRYWIHA</sequence>
<organism evidence="1 2">
    <name type="scientific">Thelohanellus kitauei</name>
    <name type="common">Myxosporean</name>
    <dbReference type="NCBI Taxonomy" id="669202"/>
    <lineage>
        <taxon>Eukaryota</taxon>
        <taxon>Metazoa</taxon>
        <taxon>Cnidaria</taxon>
        <taxon>Myxozoa</taxon>
        <taxon>Myxosporea</taxon>
        <taxon>Bivalvulida</taxon>
        <taxon>Platysporina</taxon>
        <taxon>Myxobolidae</taxon>
        <taxon>Thelohanellus</taxon>
    </lineage>
</organism>
<proteinExistence type="predicted"/>
<comment type="caution">
    <text evidence="1">The sequence shown here is derived from an EMBL/GenBank/DDBJ whole genome shotgun (WGS) entry which is preliminary data.</text>
</comment>
<accession>A0A0C2NFT4</accession>
<name>A0A0C2NFT4_THEKT</name>
<dbReference type="EMBL" id="JWZT01000007">
    <property type="protein sequence ID" value="KII75225.1"/>
    <property type="molecule type" value="Genomic_DNA"/>
</dbReference>
<keyword evidence="2" id="KW-1185">Reference proteome</keyword>
<gene>
    <name evidence="1" type="ORF">RF11_11849</name>
</gene>
<evidence type="ECO:0000313" key="2">
    <source>
        <dbReference type="Proteomes" id="UP000031668"/>
    </source>
</evidence>
<dbReference type="Proteomes" id="UP000031668">
    <property type="component" value="Unassembled WGS sequence"/>
</dbReference>
<reference evidence="1 2" key="1">
    <citation type="journal article" date="2014" name="Genome Biol. Evol.">
        <title>The genome of the myxosporean Thelohanellus kitauei shows adaptations to nutrient acquisition within its fish host.</title>
        <authorList>
            <person name="Yang Y."/>
            <person name="Xiong J."/>
            <person name="Zhou Z."/>
            <person name="Huo F."/>
            <person name="Miao W."/>
            <person name="Ran C."/>
            <person name="Liu Y."/>
            <person name="Zhang J."/>
            <person name="Feng J."/>
            <person name="Wang M."/>
            <person name="Wang M."/>
            <person name="Wang L."/>
            <person name="Yao B."/>
        </authorList>
    </citation>
    <scope>NUCLEOTIDE SEQUENCE [LARGE SCALE GENOMIC DNA]</scope>
    <source>
        <strain evidence="1">Wuqing</strain>
    </source>
</reference>
<protein>
    <submittedName>
        <fullName evidence="1">Uncharacterized protein</fullName>
    </submittedName>
</protein>
<dbReference type="AlphaFoldDB" id="A0A0C2NFT4"/>